<reference evidence="1" key="1">
    <citation type="submission" date="2021-03" db="EMBL/GenBank/DDBJ databases">
        <authorList>
            <person name="Tagirdzhanova G."/>
        </authorList>
    </citation>
    <scope>NUCLEOTIDE SEQUENCE</scope>
</reference>
<sequence length="84" mass="9307">MPLIIPGMQGNDASTTENSTQQWLTKLAGKKLGEKHDETTFAKDDLPKEHRVVSGDSMTTMDHNPQRMNVHVADDGTVRDVKFG</sequence>
<dbReference type="Proteomes" id="UP000664169">
    <property type="component" value="Unassembled WGS sequence"/>
</dbReference>
<keyword evidence="2" id="KW-1185">Reference proteome</keyword>
<protein>
    <submittedName>
        <fullName evidence="1">Uncharacterized protein</fullName>
    </submittedName>
</protein>
<proteinExistence type="predicted"/>
<dbReference type="AlphaFoldDB" id="A0A8H3FI12"/>
<evidence type="ECO:0000313" key="1">
    <source>
        <dbReference type="EMBL" id="CAF9924030.1"/>
    </source>
</evidence>
<accession>A0A8H3FI12</accession>
<gene>
    <name evidence="1" type="ORF">GOMPHAMPRED_003524</name>
</gene>
<dbReference type="OrthoDB" id="10013825at2759"/>
<comment type="caution">
    <text evidence="1">The sequence shown here is derived from an EMBL/GenBank/DDBJ whole genome shotgun (WGS) entry which is preliminary data.</text>
</comment>
<dbReference type="EMBL" id="CAJPDQ010000020">
    <property type="protein sequence ID" value="CAF9924030.1"/>
    <property type="molecule type" value="Genomic_DNA"/>
</dbReference>
<dbReference type="Gene3D" id="3.30.10.10">
    <property type="entry name" value="Trypsin Inhibitor V, subunit A"/>
    <property type="match status" value="1"/>
</dbReference>
<evidence type="ECO:0000313" key="2">
    <source>
        <dbReference type="Proteomes" id="UP000664169"/>
    </source>
</evidence>
<dbReference type="PANTHER" id="PTHR39600:SF1">
    <property type="entry name" value="PEPTIDASE INHIBITOR I78 FAMILY PROTEIN"/>
    <property type="match status" value="1"/>
</dbReference>
<organism evidence="1 2">
    <name type="scientific">Gomphillus americanus</name>
    <dbReference type="NCBI Taxonomy" id="1940652"/>
    <lineage>
        <taxon>Eukaryota</taxon>
        <taxon>Fungi</taxon>
        <taxon>Dikarya</taxon>
        <taxon>Ascomycota</taxon>
        <taxon>Pezizomycotina</taxon>
        <taxon>Lecanoromycetes</taxon>
        <taxon>OSLEUM clade</taxon>
        <taxon>Ostropomycetidae</taxon>
        <taxon>Ostropales</taxon>
        <taxon>Graphidaceae</taxon>
        <taxon>Gomphilloideae</taxon>
        <taxon>Gomphillus</taxon>
    </lineage>
</organism>
<dbReference type="PANTHER" id="PTHR39600">
    <property type="entry name" value="PEPTIDASE INHIBITOR I78 FAMILY PROTEIN"/>
    <property type="match status" value="1"/>
</dbReference>
<name>A0A8H3FI12_9LECA</name>